<reference evidence="2 3" key="1">
    <citation type="journal article" date="2012" name="Nat. Biotechnol.">
        <title>Draft genome sequence of pigeonpea (Cajanus cajan), an orphan legume crop of resource-poor farmers.</title>
        <authorList>
            <person name="Varshney R.K."/>
            <person name="Chen W."/>
            <person name="Li Y."/>
            <person name="Bharti A.K."/>
            <person name="Saxena R.K."/>
            <person name="Schlueter J.A."/>
            <person name="Donoghue M.T."/>
            <person name="Azam S."/>
            <person name="Fan G."/>
            <person name="Whaley A.M."/>
            <person name="Farmer A.D."/>
            <person name="Sheridan J."/>
            <person name="Iwata A."/>
            <person name="Tuteja R."/>
            <person name="Penmetsa R.V."/>
            <person name="Wu W."/>
            <person name="Upadhyaya H.D."/>
            <person name="Yang S.P."/>
            <person name="Shah T."/>
            <person name="Saxena K.B."/>
            <person name="Michael T."/>
            <person name="McCombie W.R."/>
            <person name="Yang B."/>
            <person name="Zhang G."/>
            <person name="Yang H."/>
            <person name="Wang J."/>
            <person name="Spillane C."/>
            <person name="Cook D.R."/>
            <person name="May G.D."/>
            <person name="Xu X."/>
            <person name="Jackson S.A."/>
        </authorList>
    </citation>
    <scope>NUCLEOTIDE SEQUENCE [LARGE SCALE GENOMIC DNA]</scope>
    <source>
        <strain evidence="3">cv. Asha</strain>
    </source>
</reference>
<keyword evidence="1" id="KW-0472">Membrane</keyword>
<dbReference type="Proteomes" id="UP000075243">
    <property type="component" value="Chromosome 11"/>
</dbReference>
<keyword evidence="1" id="KW-0812">Transmembrane</keyword>
<organism evidence="2 3">
    <name type="scientific">Cajanus cajan</name>
    <name type="common">Pigeon pea</name>
    <name type="synonym">Cajanus indicus</name>
    <dbReference type="NCBI Taxonomy" id="3821"/>
    <lineage>
        <taxon>Eukaryota</taxon>
        <taxon>Viridiplantae</taxon>
        <taxon>Streptophyta</taxon>
        <taxon>Embryophyta</taxon>
        <taxon>Tracheophyta</taxon>
        <taxon>Spermatophyta</taxon>
        <taxon>Magnoliopsida</taxon>
        <taxon>eudicotyledons</taxon>
        <taxon>Gunneridae</taxon>
        <taxon>Pentapetalae</taxon>
        <taxon>rosids</taxon>
        <taxon>fabids</taxon>
        <taxon>Fabales</taxon>
        <taxon>Fabaceae</taxon>
        <taxon>Papilionoideae</taxon>
        <taxon>50 kb inversion clade</taxon>
        <taxon>NPAAA clade</taxon>
        <taxon>indigoferoid/millettioid clade</taxon>
        <taxon>Phaseoleae</taxon>
        <taxon>Cajanus</taxon>
    </lineage>
</organism>
<dbReference type="AlphaFoldDB" id="A0A151SRX3"/>
<accession>A0A151SRX3</accession>
<dbReference type="Gramene" id="C.cajan_03683.t">
    <property type="protein sequence ID" value="C.cajan_03683.t"/>
    <property type="gene ID" value="C.cajan_03683"/>
</dbReference>
<dbReference type="PANTHER" id="PTHR33116">
    <property type="entry name" value="REVERSE TRANSCRIPTASE ZINC-BINDING DOMAIN-CONTAINING PROTEIN-RELATED-RELATED"/>
    <property type="match status" value="1"/>
</dbReference>
<feature type="transmembrane region" description="Helical" evidence="1">
    <location>
        <begin position="20"/>
        <end position="44"/>
    </location>
</feature>
<feature type="non-terminal residue" evidence="2">
    <location>
        <position position="1"/>
    </location>
</feature>
<keyword evidence="3" id="KW-1185">Reference proteome</keyword>
<name>A0A151SRX3_CAJCA</name>
<proteinExistence type="predicted"/>
<evidence type="ECO:0000256" key="1">
    <source>
        <dbReference type="SAM" id="Phobius"/>
    </source>
</evidence>
<keyword evidence="1" id="KW-1133">Transmembrane helix</keyword>
<sequence length="129" mass="15454">WNRMVEKVEKKFVRWKYQNLSIGGRVCLINLVLSSIPLFFMSFFKIPKKVIANIITTQRRFLWGNVGESKKITWACWENVYTRFNEALLAKWGWNLLHKKDMPWILLLESKYGGWRNLLVEQNNNSNFI</sequence>
<dbReference type="EMBL" id="CM003613">
    <property type="protein sequence ID" value="KYP57499.1"/>
    <property type="molecule type" value="Genomic_DNA"/>
</dbReference>
<dbReference type="PANTHER" id="PTHR33116:SF78">
    <property type="entry name" value="OS12G0587133 PROTEIN"/>
    <property type="match status" value="1"/>
</dbReference>
<protein>
    <submittedName>
        <fullName evidence="2">Ribonuclease H protein At1g65750 family</fullName>
    </submittedName>
</protein>
<evidence type="ECO:0000313" key="3">
    <source>
        <dbReference type="Proteomes" id="UP000075243"/>
    </source>
</evidence>
<evidence type="ECO:0000313" key="2">
    <source>
        <dbReference type="EMBL" id="KYP57499.1"/>
    </source>
</evidence>
<gene>
    <name evidence="2" type="ORF">KK1_003763</name>
</gene>